<evidence type="ECO:0000256" key="1">
    <source>
        <dbReference type="SAM" id="MobiDB-lite"/>
    </source>
</evidence>
<protein>
    <submittedName>
        <fullName evidence="2">Uncharacterized protein</fullName>
    </submittedName>
</protein>
<feature type="region of interest" description="Disordered" evidence="1">
    <location>
        <begin position="1"/>
        <end position="20"/>
    </location>
</feature>
<evidence type="ECO:0000313" key="3">
    <source>
        <dbReference type="EMBL" id="QHC56144.1"/>
    </source>
</evidence>
<keyword evidence="4" id="KW-1185">Reference proteome</keyword>
<evidence type="ECO:0000313" key="4">
    <source>
        <dbReference type="Proteomes" id="UP000076717"/>
    </source>
</evidence>
<evidence type="ECO:0000313" key="5">
    <source>
        <dbReference type="Proteomes" id="UP000465031"/>
    </source>
</evidence>
<evidence type="ECO:0000313" key="2">
    <source>
        <dbReference type="EMBL" id="KZX22321.1"/>
    </source>
</evidence>
<dbReference type="EMBL" id="CP047186">
    <property type="protein sequence ID" value="QHC56144.1"/>
    <property type="molecule type" value="Genomic_DNA"/>
</dbReference>
<accession>A0A166IFX6</accession>
<dbReference type="EMBL" id="LIIN01000010">
    <property type="protein sequence ID" value="KZX22321.1"/>
    <property type="molecule type" value="Genomic_DNA"/>
</dbReference>
<name>A0A166IFX6_9MICO</name>
<dbReference type="KEGG" id="rte:GSU10_11205"/>
<proteinExistence type="predicted"/>
<dbReference type="Proteomes" id="UP000465031">
    <property type="component" value="Chromosome"/>
</dbReference>
<reference evidence="3" key="3">
    <citation type="submission" date="2019-12" db="EMBL/GenBank/DDBJ databases">
        <title>Complete and Draft Genome Sequences of New Strains and Members of Some Known Species of the Genus Rathayibacter isolated from Plants.</title>
        <authorList>
            <person name="Tarlachkov S.V."/>
            <person name="Starodumova I.P."/>
            <person name="Dorofeeva L.V."/>
            <person name="Prisyazhnaya N.V."/>
            <person name="Leyn S.A."/>
            <person name="Zlamal J.E."/>
            <person name="Elane M.L."/>
            <person name="Osterman A.L."/>
            <person name="Nadler S.A."/>
            <person name="Subbotin S.A."/>
            <person name="Evtushenko L.I."/>
        </authorList>
    </citation>
    <scope>NUCLEOTIDE SEQUENCE</scope>
    <source>
        <strain evidence="3">VKM Ac-2761</strain>
    </source>
</reference>
<reference evidence="5" key="2">
    <citation type="submission" date="2019-12" db="EMBL/GenBank/DDBJ databases">
        <title>Complete and draft genome sequences of new strains and members of some known species of the genus Rathayibacter isolated from plants.</title>
        <authorList>
            <person name="Tarlachkov S.V."/>
            <person name="Starodumova I.P."/>
            <person name="Dorofeeva L.V."/>
            <person name="Prisyazhnaya N.V."/>
            <person name="Leyn S."/>
            <person name="Zlamal J."/>
            <person name="Elan M."/>
            <person name="Osterman A.L."/>
            <person name="Nadler S."/>
            <person name="Subbotin S.A."/>
            <person name="Evtushenko L.I."/>
        </authorList>
    </citation>
    <scope>NUCLEOTIDE SEQUENCE [LARGE SCALE GENOMIC DNA]</scope>
    <source>
        <strain evidence="5">VKM Ac-2761</strain>
    </source>
</reference>
<dbReference type="Proteomes" id="UP000076717">
    <property type="component" value="Unassembled WGS sequence"/>
</dbReference>
<dbReference type="RefSeq" id="WP_158286100.1">
    <property type="nucleotide sequence ID" value="NZ_CP047186.1"/>
</dbReference>
<sequence>MIDILSHKVSTKPGQGQVPENATDAEVDAAVNVDVDRTIDDDFDDLLKCL</sequence>
<organism evidence="2 4">
    <name type="scientific">Rathayibacter tanaceti</name>
    <dbReference type="NCBI Taxonomy" id="1671680"/>
    <lineage>
        <taxon>Bacteria</taxon>
        <taxon>Bacillati</taxon>
        <taxon>Actinomycetota</taxon>
        <taxon>Actinomycetes</taxon>
        <taxon>Micrococcales</taxon>
        <taxon>Microbacteriaceae</taxon>
        <taxon>Rathayibacter</taxon>
    </lineage>
</organism>
<dbReference type="AlphaFoldDB" id="A0A166IFX6"/>
<gene>
    <name evidence="2" type="ORF">ACH61_00562</name>
    <name evidence="3" type="ORF">GSU10_11205</name>
</gene>
<reference evidence="2 4" key="1">
    <citation type="submission" date="2015-08" db="EMBL/GenBank/DDBJ databases">
        <title>Draft Genome Sequence of Rathayibacter sp. Strain VKM Ac-2596 Isolated from Leaf Gall Induced by Plant-Parasitic Nematodes.</title>
        <authorList>
            <person name="Vasilenko O.V."/>
            <person name="Starodumova I.P."/>
            <person name="Tarlachkov S.V."/>
            <person name="Dorofeeva L.V."/>
            <person name="Evtushenko L.I."/>
        </authorList>
    </citation>
    <scope>NUCLEOTIDE SEQUENCE [LARGE SCALE GENOMIC DNA]</scope>
    <source>
        <strain evidence="2 4">VKM Ac-2596</strain>
    </source>
</reference>